<dbReference type="Pfam" id="PF13450">
    <property type="entry name" value="NAD_binding_8"/>
    <property type="match status" value="1"/>
</dbReference>
<proteinExistence type="inferred from homology"/>
<keyword evidence="3" id="KW-0285">Flavoprotein</keyword>
<dbReference type="Pfam" id="PF07156">
    <property type="entry name" value="Prenylcys_lyase"/>
    <property type="match status" value="1"/>
</dbReference>
<evidence type="ECO:0000256" key="3">
    <source>
        <dbReference type="ARBA" id="ARBA00022630"/>
    </source>
</evidence>
<dbReference type="OrthoDB" id="437369at2759"/>
<dbReference type="PANTHER" id="PTHR15944">
    <property type="entry name" value="FARNESYLCYSTEINE LYASE"/>
    <property type="match status" value="1"/>
</dbReference>
<evidence type="ECO:0000256" key="2">
    <source>
        <dbReference type="ARBA" id="ARBA00009967"/>
    </source>
</evidence>
<name>A0A9P4S543_9PEZI</name>
<comment type="similarity">
    <text evidence="2">Belongs to the prenylcysteine oxidase family.</text>
</comment>
<organism evidence="9 10">
    <name type="scientific">Patellaria atrata CBS 101060</name>
    <dbReference type="NCBI Taxonomy" id="1346257"/>
    <lineage>
        <taxon>Eukaryota</taxon>
        <taxon>Fungi</taxon>
        <taxon>Dikarya</taxon>
        <taxon>Ascomycota</taxon>
        <taxon>Pezizomycotina</taxon>
        <taxon>Dothideomycetes</taxon>
        <taxon>Dothideomycetes incertae sedis</taxon>
        <taxon>Patellariales</taxon>
        <taxon>Patellariaceae</taxon>
        <taxon>Patellaria</taxon>
    </lineage>
</organism>
<feature type="domain" description="Prenylcysteine lyase" evidence="8">
    <location>
        <begin position="131"/>
        <end position="507"/>
    </location>
</feature>
<evidence type="ECO:0000313" key="9">
    <source>
        <dbReference type="EMBL" id="KAF2835791.1"/>
    </source>
</evidence>
<evidence type="ECO:0000256" key="5">
    <source>
        <dbReference type="ARBA" id="ARBA00022827"/>
    </source>
</evidence>
<dbReference type="EMBL" id="MU006106">
    <property type="protein sequence ID" value="KAF2835791.1"/>
    <property type="molecule type" value="Genomic_DNA"/>
</dbReference>
<sequence length="510" mass="56802">MNYDESPEPAIAYSKFPMAIVSNVCAGASGSSVAYYLHQYAAEASIPVNITVFERSSRAGGRTTTVHAYNNPTFPVELGGSIFVEVNRILVDAVRRFNLSTGSASIRTGEGSDPPVLGIWNGERFVLTAKDEMGWWDLAKLLWKYGYAPIKTRNLMKNTVERFLKLYDEKFPWASLSDVVEELGLLAETAVTGKQYLKNNGISDLFANEVVQASTRVNYAQNIGLVHGLVTMICMATDGAIAVNGGNWQIFDNMVRFASEDLRFHTNVTAISRHEDGKYTIRSKNSWFLTETEETFDEVILATPHQFSSVDLSGATTKIPDAIPYVHLHVTLLASPHVLSPGAFSLPSNKQAPAVVLTTLGPDEDYGAHRHGVGKPNFWSISTLRPIINPKTGGSEFLYKIFSPEPVNETFLAHIFGLRTTFTNSSDEYEIKEEDFPWIYPHIWHSYPYTYPRLTFEELRLDEGSEGQGGLWYTGGMDAFASTMETNSLMGRNIAGLIAKKWKEEDDKKR</sequence>
<evidence type="ECO:0000256" key="4">
    <source>
        <dbReference type="ARBA" id="ARBA00022729"/>
    </source>
</evidence>
<dbReference type="InterPro" id="IPR036188">
    <property type="entry name" value="FAD/NAD-bd_sf"/>
</dbReference>
<comment type="caution">
    <text evidence="9">The sequence shown here is derived from an EMBL/GenBank/DDBJ whole genome shotgun (WGS) entry which is preliminary data.</text>
</comment>
<keyword evidence="9" id="KW-0456">Lyase</keyword>
<dbReference type="Gene3D" id="3.90.660.20">
    <property type="entry name" value="Protoporphyrinogen oxidase, mitochondrial, domain 2"/>
    <property type="match status" value="1"/>
</dbReference>
<evidence type="ECO:0000313" key="10">
    <source>
        <dbReference type="Proteomes" id="UP000799429"/>
    </source>
</evidence>
<keyword evidence="5" id="KW-0274">FAD</keyword>
<evidence type="ECO:0000256" key="6">
    <source>
        <dbReference type="ARBA" id="ARBA00023002"/>
    </source>
</evidence>
<dbReference type="GO" id="GO:0001735">
    <property type="term" value="F:prenylcysteine oxidase activity"/>
    <property type="evidence" value="ECO:0007669"/>
    <property type="project" value="InterPro"/>
</dbReference>
<dbReference type="PIRSF" id="PIRSF036292">
    <property type="entry name" value="Prenylcysteine_oxidase"/>
    <property type="match status" value="1"/>
</dbReference>
<dbReference type="Gene3D" id="3.50.50.60">
    <property type="entry name" value="FAD/NAD(P)-binding domain"/>
    <property type="match status" value="2"/>
</dbReference>
<evidence type="ECO:0000256" key="7">
    <source>
        <dbReference type="ARBA" id="ARBA00023180"/>
    </source>
</evidence>
<comment type="cofactor">
    <cofactor evidence="1">
        <name>FAD</name>
        <dbReference type="ChEBI" id="CHEBI:57692"/>
    </cofactor>
</comment>
<dbReference type="GO" id="GO:0030328">
    <property type="term" value="P:prenylcysteine catabolic process"/>
    <property type="evidence" value="ECO:0007669"/>
    <property type="project" value="InterPro"/>
</dbReference>
<dbReference type="GO" id="GO:0016829">
    <property type="term" value="F:lyase activity"/>
    <property type="evidence" value="ECO:0007669"/>
    <property type="project" value="UniProtKB-KW"/>
</dbReference>
<dbReference type="GO" id="GO:0030327">
    <property type="term" value="P:prenylated protein catabolic process"/>
    <property type="evidence" value="ECO:0007669"/>
    <property type="project" value="TreeGrafter"/>
</dbReference>
<keyword evidence="4" id="KW-0732">Signal</keyword>
<evidence type="ECO:0000256" key="1">
    <source>
        <dbReference type="ARBA" id="ARBA00001974"/>
    </source>
</evidence>
<dbReference type="InterPro" id="IPR017046">
    <property type="entry name" value="Prenylcysteine_Oxase1"/>
</dbReference>
<dbReference type="Proteomes" id="UP000799429">
    <property type="component" value="Unassembled WGS sequence"/>
</dbReference>
<gene>
    <name evidence="9" type="ORF">M501DRAFT_1007646</name>
</gene>
<accession>A0A9P4S543</accession>
<keyword evidence="7" id="KW-0325">Glycoprotein</keyword>
<keyword evidence="10" id="KW-1185">Reference proteome</keyword>
<dbReference type="InterPro" id="IPR010795">
    <property type="entry name" value="Prenylcys_lyase"/>
</dbReference>
<dbReference type="PANTHER" id="PTHR15944:SF0">
    <property type="entry name" value="PRENYLCYSTEINE LYASE DOMAIN-CONTAINING PROTEIN"/>
    <property type="match status" value="1"/>
</dbReference>
<keyword evidence="6" id="KW-0560">Oxidoreductase</keyword>
<evidence type="ECO:0000259" key="8">
    <source>
        <dbReference type="Pfam" id="PF07156"/>
    </source>
</evidence>
<dbReference type="SUPFAM" id="SSF51905">
    <property type="entry name" value="FAD/NAD(P)-binding domain"/>
    <property type="match status" value="1"/>
</dbReference>
<dbReference type="AlphaFoldDB" id="A0A9P4S543"/>
<reference evidence="9" key="1">
    <citation type="journal article" date="2020" name="Stud. Mycol.">
        <title>101 Dothideomycetes genomes: a test case for predicting lifestyles and emergence of pathogens.</title>
        <authorList>
            <person name="Haridas S."/>
            <person name="Albert R."/>
            <person name="Binder M."/>
            <person name="Bloem J."/>
            <person name="Labutti K."/>
            <person name="Salamov A."/>
            <person name="Andreopoulos B."/>
            <person name="Baker S."/>
            <person name="Barry K."/>
            <person name="Bills G."/>
            <person name="Bluhm B."/>
            <person name="Cannon C."/>
            <person name="Castanera R."/>
            <person name="Culley D."/>
            <person name="Daum C."/>
            <person name="Ezra D."/>
            <person name="Gonzalez J."/>
            <person name="Henrissat B."/>
            <person name="Kuo A."/>
            <person name="Liang C."/>
            <person name="Lipzen A."/>
            <person name="Lutzoni F."/>
            <person name="Magnuson J."/>
            <person name="Mondo S."/>
            <person name="Nolan M."/>
            <person name="Ohm R."/>
            <person name="Pangilinan J."/>
            <person name="Park H.-J."/>
            <person name="Ramirez L."/>
            <person name="Alfaro M."/>
            <person name="Sun H."/>
            <person name="Tritt A."/>
            <person name="Yoshinaga Y."/>
            <person name="Zwiers L.-H."/>
            <person name="Turgeon B."/>
            <person name="Goodwin S."/>
            <person name="Spatafora J."/>
            <person name="Crous P."/>
            <person name="Grigoriev I."/>
        </authorList>
    </citation>
    <scope>NUCLEOTIDE SEQUENCE</scope>
    <source>
        <strain evidence="9">CBS 101060</strain>
    </source>
</reference>
<protein>
    <submittedName>
        <fullName evidence="9">Prenylcysteine lyase</fullName>
    </submittedName>
</protein>